<protein>
    <submittedName>
        <fullName evidence="4">DUF3152 domain-containing protein</fullName>
    </submittedName>
</protein>
<proteinExistence type="predicted"/>
<evidence type="ECO:0000259" key="3">
    <source>
        <dbReference type="Pfam" id="PF11350"/>
    </source>
</evidence>
<dbReference type="EMBL" id="CP051627">
    <property type="protein sequence ID" value="UPT23109.1"/>
    <property type="molecule type" value="Genomic_DNA"/>
</dbReference>
<keyword evidence="2" id="KW-1133">Transmembrane helix</keyword>
<dbReference type="InterPro" id="IPR024079">
    <property type="entry name" value="MetalloPept_cat_dom_sf"/>
</dbReference>
<evidence type="ECO:0000256" key="1">
    <source>
        <dbReference type="SAM" id="MobiDB-lite"/>
    </source>
</evidence>
<feature type="domain" description="DUF3152" evidence="3">
    <location>
        <begin position="88"/>
        <end position="250"/>
    </location>
</feature>
<keyword evidence="5" id="KW-1185">Reference proteome</keyword>
<sequence>MTAQKAGRPRRAGRHRRRQLPVGTIAGLVVALSGLGIVSANVFPLEPSEPASAVPATSRDSGSPHAAAPSPSPVPPLLRSVEEEVTGASGRLRVVEGEGEVAGDGTLLRYLVEVEEGLPGDPADFAAAVEQVLSDPRSWTHDGALALQRVDEGPVDFRVTLASPETVDERCAPLQTNGYVSCFSGERAMINQNRWVSGVPHFEGDLETYRTYVINHEVGHALGYGHVDCPAPGEPAPVMQQQTFSLQGCEANGWVNP</sequence>
<reference evidence="4 5" key="1">
    <citation type="submission" date="2020-04" db="EMBL/GenBank/DDBJ databases">
        <title>Thermobifida alba genome sequencing and assembly.</title>
        <authorList>
            <person name="Luzics S."/>
            <person name="Horvath B."/>
            <person name="Nagy I."/>
            <person name="Toth A."/>
            <person name="Nagy I."/>
            <person name="Kukolya J."/>
        </authorList>
    </citation>
    <scope>NUCLEOTIDE SEQUENCE [LARGE SCALE GENOMIC DNA]</scope>
    <source>
        <strain evidence="4 5">DSM 43795</strain>
    </source>
</reference>
<dbReference type="Pfam" id="PF11350">
    <property type="entry name" value="DUF3152"/>
    <property type="match status" value="1"/>
</dbReference>
<evidence type="ECO:0000256" key="2">
    <source>
        <dbReference type="SAM" id="Phobius"/>
    </source>
</evidence>
<evidence type="ECO:0000313" key="4">
    <source>
        <dbReference type="EMBL" id="UPT23109.1"/>
    </source>
</evidence>
<feature type="transmembrane region" description="Helical" evidence="2">
    <location>
        <begin position="20"/>
        <end position="43"/>
    </location>
</feature>
<keyword evidence="2" id="KW-0472">Membrane</keyword>
<gene>
    <name evidence="4" type="ORF">FOF52_21005</name>
</gene>
<dbReference type="SUPFAM" id="SSF55486">
    <property type="entry name" value="Metalloproteases ('zincins'), catalytic domain"/>
    <property type="match status" value="1"/>
</dbReference>
<dbReference type="InterPro" id="IPR022603">
    <property type="entry name" value="DUF3152"/>
</dbReference>
<accession>A0ABY4L6R6</accession>
<feature type="region of interest" description="Disordered" evidence="1">
    <location>
        <begin position="48"/>
        <end position="77"/>
    </location>
</feature>
<name>A0ABY4L6R6_THEAE</name>
<keyword evidence="2" id="KW-0812">Transmembrane</keyword>
<organism evidence="4 5">
    <name type="scientific">Thermobifida alba</name>
    <name type="common">Thermomonospora alba</name>
    <dbReference type="NCBI Taxonomy" id="53522"/>
    <lineage>
        <taxon>Bacteria</taxon>
        <taxon>Bacillati</taxon>
        <taxon>Actinomycetota</taxon>
        <taxon>Actinomycetes</taxon>
        <taxon>Streptosporangiales</taxon>
        <taxon>Nocardiopsidaceae</taxon>
        <taxon>Thermobifida</taxon>
    </lineage>
</organism>
<dbReference type="Gene3D" id="3.40.390.10">
    <property type="entry name" value="Collagenase (Catalytic Domain)"/>
    <property type="match status" value="1"/>
</dbReference>
<evidence type="ECO:0000313" key="5">
    <source>
        <dbReference type="Proteomes" id="UP000832041"/>
    </source>
</evidence>
<dbReference type="Proteomes" id="UP000832041">
    <property type="component" value="Chromosome"/>
</dbReference>